<protein>
    <recommendedName>
        <fullName evidence="1">Pitrilysin metalloproteinase 1</fullName>
    </recommendedName>
</protein>
<dbReference type="PANTHER" id="PTHR43016">
    <property type="entry name" value="PRESEQUENCE PROTEASE"/>
    <property type="match status" value="1"/>
</dbReference>
<organism evidence="3 4">
    <name type="scientific">Acinonyx jubatus</name>
    <name type="common">Cheetah</name>
    <dbReference type="NCBI Taxonomy" id="32536"/>
    <lineage>
        <taxon>Eukaryota</taxon>
        <taxon>Metazoa</taxon>
        <taxon>Chordata</taxon>
        <taxon>Craniata</taxon>
        <taxon>Vertebrata</taxon>
        <taxon>Euteleostomi</taxon>
        <taxon>Mammalia</taxon>
        <taxon>Eutheria</taxon>
        <taxon>Laurasiatheria</taxon>
        <taxon>Carnivora</taxon>
        <taxon>Feliformia</taxon>
        <taxon>Felidae</taxon>
        <taxon>Felinae</taxon>
        <taxon>Acinonyx</taxon>
    </lineage>
</organism>
<evidence type="ECO:0000313" key="4">
    <source>
        <dbReference type="RefSeq" id="XP_053081171.1"/>
    </source>
</evidence>
<name>A0ABM3QB72_ACIJB</name>
<dbReference type="InterPro" id="IPR055130">
    <property type="entry name" value="PreP_C"/>
</dbReference>
<dbReference type="GO" id="GO:0008233">
    <property type="term" value="F:peptidase activity"/>
    <property type="evidence" value="ECO:0007669"/>
    <property type="project" value="UniProtKB-KW"/>
</dbReference>
<gene>
    <name evidence="4" type="primary">PITRM1</name>
</gene>
<evidence type="ECO:0000313" key="3">
    <source>
        <dbReference type="Proteomes" id="UP001652583"/>
    </source>
</evidence>
<dbReference type="InterPro" id="IPR011249">
    <property type="entry name" value="Metalloenz_LuxS/M16"/>
</dbReference>
<feature type="domain" description="Peptidase M16C associated" evidence="2">
    <location>
        <begin position="502"/>
        <end position="750"/>
    </location>
</feature>
<proteinExistence type="predicted"/>
<keyword evidence="4" id="KW-0645">Protease</keyword>
<keyword evidence="4" id="KW-0378">Hydrolase</keyword>
<evidence type="ECO:0000256" key="1">
    <source>
        <dbReference type="ARBA" id="ARBA00032857"/>
    </source>
</evidence>
<dbReference type="GeneID" id="106977730"/>
<dbReference type="InterPro" id="IPR011765">
    <property type="entry name" value="Pept_M16_N"/>
</dbReference>
<accession>A0ABM3QB72</accession>
<dbReference type="Pfam" id="PF05193">
    <property type="entry name" value="Peptidase_M16_C"/>
    <property type="match status" value="1"/>
</dbReference>
<dbReference type="PANTHER" id="PTHR43016:SF13">
    <property type="entry name" value="PRESEQUENCE PROTEASE, MITOCHONDRIAL"/>
    <property type="match status" value="1"/>
</dbReference>
<dbReference type="Pfam" id="PF22516">
    <property type="entry name" value="PreP_C"/>
    <property type="match status" value="1"/>
</dbReference>
<dbReference type="Proteomes" id="UP001652583">
    <property type="component" value="Chromosome B4"/>
</dbReference>
<dbReference type="GO" id="GO:0006508">
    <property type="term" value="P:proteolysis"/>
    <property type="evidence" value="ECO:0007669"/>
    <property type="project" value="UniProtKB-KW"/>
</dbReference>
<dbReference type="RefSeq" id="XP_053081171.1">
    <property type="nucleotide sequence ID" value="XM_053225196.1"/>
</dbReference>
<dbReference type="Gene3D" id="3.30.830.10">
    <property type="entry name" value="Metalloenzyme, LuxS/M16 peptidase-like"/>
    <property type="match status" value="4"/>
</dbReference>
<dbReference type="InterPro" id="IPR013578">
    <property type="entry name" value="Peptidase_M16C_assoc"/>
</dbReference>
<keyword evidence="3" id="KW-1185">Reference proteome</keyword>
<reference evidence="4" key="1">
    <citation type="submission" date="2025-08" db="UniProtKB">
        <authorList>
            <consortium name="RefSeq"/>
        </authorList>
    </citation>
    <scope>IDENTIFICATION</scope>
    <source>
        <tissue evidence="4">Blood</tissue>
    </source>
</reference>
<dbReference type="Pfam" id="PF08367">
    <property type="entry name" value="M16C_assoc"/>
    <property type="match status" value="1"/>
</dbReference>
<dbReference type="Pfam" id="PF00675">
    <property type="entry name" value="Peptidase_M16"/>
    <property type="match status" value="1"/>
</dbReference>
<dbReference type="SUPFAM" id="SSF63411">
    <property type="entry name" value="LuxS/MPP-like metallohydrolase"/>
    <property type="match status" value="4"/>
</dbReference>
<dbReference type="SMART" id="SM01264">
    <property type="entry name" value="M16C_associated"/>
    <property type="match status" value="1"/>
</dbReference>
<sequence>MWRGGVRTRCLLERLRGGASLGARRRRGTTACERALQHEVGERIHGFTVSQVTDIPELSLTAVKLSHDCTGAKYLHLAREDTNNLFSVQFRTTPLDSTGVPHVLEHTVLCGSQKYPCRDPFFKMLNRSLSTFMNAFTASDYTLYPFSTQNPKDFQNLLSVYLDATFFPCLRELDFWQEGWRLEHENPRDPQTPLTFKGVVFNEMKGAFTDNERIFSQHLQNRLLPDHTYSVISGGHPLCIPDLTWEQLKQFHATHYHPSNARFFTYGNFPLEQHLRQIHEEALSKFEKIKPNTAVPTQKPWDRPREFQITCGPDALAADSSKQTTVGVGFLLPDITDTFEAFTLNLLSSLLIGGPNSPFYRALIESGLGTDFSPDVGYNGSTREAYFSVGLQGVAEQDVQAVRDIIDRTIEEVLQKGFEDDQIEALLHKIEIQMKHQSVSFGLTLTSYIAPCWNHDGDPVELLKLGSQVARFRQCLRENPEFLQEKVKQYFKNNPHKLTLLMKPDDKYFEKQTQKETEKLKQKIDCLSPKDKKQIYEKGLELQTQQSKAQDTSCLPALKVSDIEPTIPLTHLEVALAAGETPVQYCAQPTNGVVYFRAFCSLHTLPEELRPYVPLFCSVLTKLGCGLLDYRQQAQQTELKTGGMAASPHVIPDGTHLDAYEQGVLFSSFCLDRNLPDMMQLWSEIFHSPCFEEEEYFRVLVTMSAQELSNGVPDSGHLYAMVRAGRTLTPAGDLQETFSGMDQVKLMKRMMGMSDIGQVLRKLPRITKHVLNRDNMSKALLRIYGFLNRCSVNAMPQQMSLAEKEVEKFVRNVGRSKAEWKPGHLSVVEKPAPSGSSGSTHISGPRVLRKLITDPTFKPHQMKTHFLLPFPVNHVGECVRTAPYTDPDHASLKVLARLMTAKFLHTEIREKGGAYGAGARLGRDGMFTFYSYRDPHSTETLQSFAKAVDWAKAGRFTQQDIDEAKLSVFASVDAPVPPSDRGLDHFLYGLSDELKQVHREQLFAVSHESLVAVSDKHLGVGRGTRGLALLGPENAKIAKDPSWIVR</sequence>
<dbReference type="InterPro" id="IPR007863">
    <property type="entry name" value="Peptidase_M16_C"/>
</dbReference>
<evidence type="ECO:0000259" key="2">
    <source>
        <dbReference type="SMART" id="SM01264"/>
    </source>
</evidence>